<reference evidence="8 9" key="1">
    <citation type="submission" date="2017-08" db="EMBL/GenBank/DDBJ databases">
        <title>Burning lignite coal seam in the remote Altai Mountains harbors a hydrogen-driven thermophilic microbial community.</title>
        <authorList>
            <person name="Kadnikov V.V."/>
            <person name="Mardanov A.V."/>
            <person name="Ivasenko D."/>
            <person name="Beletsky A.V."/>
            <person name="Karnachuk O.V."/>
            <person name="Ravin N.V."/>
        </authorList>
    </citation>
    <scope>NUCLEOTIDE SEQUENCE [LARGE SCALE GENOMIC DNA]</scope>
    <source>
        <strain evidence="8">AL31</strain>
    </source>
</reference>
<dbReference type="CDD" id="cd06223">
    <property type="entry name" value="PRTases_typeI"/>
    <property type="match status" value="1"/>
</dbReference>
<dbReference type="GO" id="GO:0004588">
    <property type="term" value="F:orotate phosphoribosyltransferase activity"/>
    <property type="evidence" value="ECO:0007669"/>
    <property type="project" value="UniProtKB-UniRule"/>
</dbReference>
<dbReference type="EMBL" id="PEBW01000002">
    <property type="protein sequence ID" value="PTQ52434.1"/>
    <property type="molecule type" value="Genomic_DNA"/>
</dbReference>
<gene>
    <name evidence="6" type="primary">pyrE</name>
    <name evidence="8" type="ORF">BLITH_0613</name>
</gene>
<feature type="binding site" description="in other chain" evidence="6">
    <location>
        <begin position="142"/>
        <end position="150"/>
    </location>
    <ligand>
        <name>5-phospho-alpha-D-ribose 1-diphosphate</name>
        <dbReference type="ChEBI" id="CHEBI:58017"/>
        <note>ligand shared between dimeric partners</note>
    </ligand>
</feature>
<comment type="subunit">
    <text evidence="6">Homodimer.</text>
</comment>
<dbReference type="AlphaFoldDB" id="A0A2T5G8B3"/>
<evidence type="ECO:0000256" key="2">
    <source>
        <dbReference type="ARBA" id="ARBA00011971"/>
    </source>
</evidence>
<proteinExistence type="inferred from homology"/>
<dbReference type="GO" id="GO:0019856">
    <property type="term" value="P:pyrimidine nucleobase biosynthetic process"/>
    <property type="evidence" value="ECO:0007669"/>
    <property type="project" value="TreeGrafter"/>
</dbReference>
<keyword evidence="4 6" id="KW-0808">Transferase</keyword>
<keyword evidence="6" id="KW-0460">Magnesium</keyword>
<protein>
    <recommendedName>
        <fullName evidence="2 6">Orotate phosphoribosyltransferase</fullName>
        <shortName evidence="6">OPRT</shortName>
        <shortName evidence="6">OPRTase</shortName>
        <ecNumber evidence="2 6">2.4.2.10</ecNumber>
    </recommendedName>
</protein>
<dbReference type="Gene3D" id="3.40.50.2020">
    <property type="match status" value="1"/>
</dbReference>
<feature type="binding site" description="in other chain" evidence="6">
    <location>
        <position position="39"/>
    </location>
    <ligand>
        <name>5-phospho-alpha-D-ribose 1-diphosphate</name>
        <dbReference type="ChEBI" id="CHEBI:58017"/>
        <note>ligand shared between dimeric partners</note>
    </ligand>
</feature>
<dbReference type="PANTHER" id="PTHR19278:SF9">
    <property type="entry name" value="URIDINE 5'-MONOPHOSPHATE SYNTHASE"/>
    <property type="match status" value="1"/>
</dbReference>
<evidence type="ECO:0000259" key="7">
    <source>
        <dbReference type="Pfam" id="PF00156"/>
    </source>
</evidence>
<dbReference type="GO" id="GO:0000287">
    <property type="term" value="F:magnesium ion binding"/>
    <property type="evidence" value="ECO:0007669"/>
    <property type="project" value="UniProtKB-UniRule"/>
</dbReference>
<comment type="caution">
    <text evidence="8">The sequence shown here is derived from an EMBL/GenBank/DDBJ whole genome shotgun (WGS) entry which is preliminary data.</text>
</comment>
<evidence type="ECO:0000256" key="5">
    <source>
        <dbReference type="ARBA" id="ARBA00022975"/>
    </source>
</evidence>
<feature type="binding site" evidence="6">
    <location>
        <position position="146"/>
    </location>
    <ligand>
        <name>orotate</name>
        <dbReference type="ChEBI" id="CHEBI:30839"/>
    </ligand>
</feature>
<comment type="catalytic activity">
    <reaction evidence="6">
        <text>orotidine 5'-phosphate + diphosphate = orotate + 5-phospho-alpha-D-ribose 1-diphosphate</text>
        <dbReference type="Rhea" id="RHEA:10380"/>
        <dbReference type="ChEBI" id="CHEBI:30839"/>
        <dbReference type="ChEBI" id="CHEBI:33019"/>
        <dbReference type="ChEBI" id="CHEBI:57538"/>
        <dbReference type="ChEBI" id="CHEBI:58017"/>
        <dbReference type="EC" id="2.4.2.10"/>
    </reaction>
</comment>
<dbReference type="SUPFAM" id="SSF53271">
    <property type="entry name" value="PRTase-like"/>
    <property type="match status" value="1"/>
</dbReference>
<keyword evidence="5 6" id="KW-0665">Pyrimidine biosynthesis</keyword>
<dbReference type="PANTHER" id="PTHR19278">
    <property type="entry name" value="OROTATE PHOSPHORIBOSYLTRANSFERASE"/>
    <property type="match status" value="1"/>
</dbReference>
<accession>A0A2T5G8B3</accession>
<feature type="binding site" evidence="6">
    <location>
        <position position="116"/>
    </location>
    <ligand>
        <name>5-phospho-alpha-D-ribose 1-diphosphate</name>
        <dbReference type="ChEBI" id="CHEBI:58017"/>
        <note>ligand shared between dimeric partners</note>
    </ligand>
</feature>
<dbReference type="EC" id="2.4.2.10" evidence="2 6"/>
<evidence type="ECO:0000256" key="4">
    <source>
        <dbReference type="ARBA" id="ARBA00022679"/>
    </source>
</evidence>
<dbReference type="GO" id="GO:0044205">
    <property type="term" value="P:'de novo' UMP biosynthetic process"/>
    <property type="evidence" value="ECO:0007669"/>
    <property type="project" value="UniProtKB-UniRule"/>
</dbReference>
<dbReference type="Pfam" id="PF00156">
    <property type="entry name" value="Pribosyltran"/>
    <property type="match status" value="1"/>
</dbReference>
<evidence type="ECO:0000313" key="8">
    <source>
        <dbReference type="EMBL" id="PTQ52434.1"/>
    </source>
</evidence>
<dbReference type="HAMAP" id="MF_01208">
    <property type="entry name" value="PyrE"/>
    <property type="match status" value="1"/>
</dbReference>
<organism evidence="8 9">
    <name type="scientific">Brockia lithotrophica</name>
    <dbReference type="NCBI Taxonomy" id="933949"/>
    <lineage>
        <taxon>Bacteria</taxon>
        <taxon>Bacillati</taxon>
        <taxon>Bacillota</taxon>
        <taxon>Bacilli</taxon>
        <taxon>Bacillales</taxon>
        <taxon>Bacillales Family X. Incertae Sedis</taxon>
        <taxon>Brockia</taxon>
    </lineage>
</organism>
<keyword evidence="3 6" id="KW-0328">Glycosyltransferase</keyword>
<evidence type="ECO:0000256" key="6">
    <source>
        <dbReference type="HAMAP-Rule" id="MF_01208"/>
    </source>
</evidence>
<feature type="domain" description="Phosphoribosyltransferase" evidence="7">
    <location>
        <begin position="87"/>
        <end position="173"/>
    </location>
</feature>
<feature type="binding site" evidence="6">
    <location>
        <position position="120"/>
    </location>
    <ligand>
        <name>5-phospho-alpha-D-ribose 1-diphosphate</name>
        <dbReference type="ChEBI" id="CHEBI:58017"/>
        <note>ligand shared between dimeric partners</note>
    </ligand>
</feature>
<dbReference type="UniPathway" id="UPA00070">
    <property type="reaction ID" value="UER00119"/>
</dbReference>
<evidence type="ECO:0000256" key="3">
    <source>
        <dbReference type="ARBA" id="ARBA00022676"/>
    </source>
</evidence>
<feature type="binding site" evidence="6">
    <location>
        <position position="122"/>
    </location>
    <ligand>
        <name>5-phospho-alpha-D-ribose 1-diphosphate</name>
        <dbReference type="ChEBI" id="CHEBI:58017"/>
        <note>ligand shared between dimeric partners</note>
    </ligand>
</feature>
<comment type="cofactor">
    <cofactor evidence="6">
        <name>Mg(2+)</name>
        <dbReference type="ChEBI" id="CHEBI:18420"/>
    </cofactor>
</comment>
<dbReference type="InterPro" id="IPR023031">
    <property type="entry name" value="OPRT"/>
</dbReference>
<comment type="similarity">
    <text evidence="6">Belongs to the purine/pyrimidine phosphoribosyltransferase family. PyrE subfamily.</text>
</comment>
<dbReference type="InterPro" id="IPR000836">
    <property type="entry name" value="PRTase_dom"/>
</dbReference>
<evidence type="ECO:0000313" key="9">
    <source>
        <dbReference type="Proteomes" id="UP000244016"/>
    </source>
</evidence>
<sequence>MEPVRSDASPLREEALALAGLLLEVGAVHVRPEEPFRFRSGLLSPVYVDHRVLLSRPPARKAFIDALTDRVRRVRDALPAAAPGSYPLTVAGVATGAIPYAAWVSDRLGLPMVYVRAERKEHGRGRRVEGELAAGAPVVLLEDLLTTGRTTLDAVDALEAEGAHVLHVCVLFTYGFSQGPYRLAERGIACSALTDFSALLQALKQRGRAGEAEILRRWWEDVSRSRERDTESGQP</sequence>
<evidence type="ECO:0000256" key="1">
    <source>
        <dbReference type="ARBA" id="ARBA00004889"/>
    </source>
</evidence>
<comment type="function">
    <text evidence="6">Catalyzes the transfer of a ribosyl phosphate group from 5-phosphoribose 1-diphosphate to orotate, leading to the formation of orotidine monophosphate (OMP).</text>
</comment>
<comment type="pathway">
    <text evidence="1 6">Pyrimidine metabolism; UMP biosynthesis via de novo pathway; UMP from orotate: step 1/2.</text>
</comment>
<dbReference type="InterPro" id="IPR029057">
    <property type="entry name" value="PRTase-like"/>
</dbReference>
<name>A0A2T5G8B3_9BACL</name>
<dbReference type="Proteomes" id="UP000244016">
    <property type="component" value="Unassembled WGS sequence"/>
</dbReference>
<comment type="caution">
    <text evidence="6">Lacks conserved residue(s) required for the propagation of feature annotation.</text>
</comment>